<dbReference type="PRINTS" id="PR00111">
    <property type="entry name" value="ABHYDROLASE"/>
</dbReference>
<dbReference type="AlphaFoldDB" id="A0A381V6C8"/>
<dbReference type="InterPro" id="IPR000073">
    <property type="entry name" value="AB_hydrolase_1"/>
</dbReference>
<protein>
    <recommendedName>
        <fullName evidence="2">AB hydrolase-1 domain-containing protein</fullName>
    </recommendedName>
</protein>
<dbReference type="InterPro" id="IPR000639">
    <property type="entry name" value="Epox_hydrolase-like"/>
</dbReference>
<feature type="domain" description="AB hydrolase-1" evidence="2">
    <location>
        <begin position="67"/>
        <end position="321"/>
    </location>
</feature>
<gene>
    <name evidence="3" type="ORF">METZ01_LOCUS88608</name>
</gene>
<name>A0A381V6C8_9ZZZZ</name>
<organism evidence="3">
    <name type="scientific">marine metagenome</name>
    <dbReference type="NCBI Taxonomy" id="408172"/>
    <lineage>
        <taxon>unclassified sequences</taxon>
        <taxon>metagenomes</taxon>
        <taxon>ecological metagenomes</taxon>
    </lineage>
</organism>
<dbReference type="Pfam" id="PF00561">
    <property type="entry name" value="Abhydrolase_1"/>
    <property type="match status" value="1"/>
</dbReference>
<dbReference type="GO" id="GO:0016787">
    <property type="term" value="F:hydrolase activity"/>
    <property type="evidence" value="ECO:0007669"/>
    <property type="project" value="UniProtKB-KW"/>
</dbReference>
<evidence type="ECO:0000313" key="3">
    <source>
        <dbReference type="EMBL" id="SVA35754.1"/>
    </source>
</evidence>
<dbReference type="PRINTS" id="PR00412">
    <property type="entry name" value="EPOXHYDRLASE"/>
</dbReference>
<sequence length="355" mass="40660">MKYLIIFSLIALCSPMSIEANEVSSGVLRTPDDRFENIEGYPFQPNYIDIQGLRIHYLDEGPRDVAPIFLLHGEPTWSYLFRKMIPVLTDAGHRVIVPDMVGFGKSDKFVSIDDYSYQHHIDVMSELVRRLDLKETTFVGHDWGGLVGLRVVAEMPDRFAQVVVTNTGLISTTGIRAWIGYPLFKLMIWWKGPASWDEMRQDFTNWIRYSYYTEDINVGGIMSLLGGVNEEEKAAYEAPYPDSRYKAGAQIFPYLIPSQLRENERAWKEVFEKWDKPFLIAFSDEDPVSSNNPILEQSFRERIPNPSRIVIKGAGHFVQEEVGPEFANLINDFIADRPIKGFSKKEAGLDNKSIF</sequence>
<reference evidence="3" key="1">
    <citation type="submission" date="2018-05" db="EMBL/GenBank/DDBJ databases">
        <authorList>
            <person name="Lanie J.A."/>
            <person name="Ng W.-L."/>
            <person name="Kazmierczak K.M."/>
            <person name="Andrzejewski T.M."/>
            <person name="Davidsen T.M."/>
            <person name="Wayne K.J."/>
            <person name="Tettelin H."/>
            <person name="Glass J.I."/>
            <person name="Rusch D."/>
            <person name="Podicherti R."/>
            <person name="Tsui H.-C.T."/>
            <person name="Winkler M.E."/>
        </authorList>
    </citation>
    <scope>NUCLEOTIDE SEQUENCE</scope>
</reference>
<accession>A0A381V6C8</accession>
<proteinExistence type="predicted"/>
<dbReference type="NCBIfam" id="NF002043">
    <property type="entry name" value="PRK00870.1"/>
    <property type="match status" value="1"/>
</dbReference>
<dbReference type="Gene3D" id="3.40.50.1820">
    <property type="entry name" value="alpha/beta hydrolase"/>
    <property type="match status" value="1"/>
</dbReference>
<dbReference type="EMBL" id="UINC01007939">
    <property type="protein sequence ID" value="SVA35754.1"/>
    <property type="molecule type" value="Genomic_DNA"/>
</dbReference>
<keyword evidence="1" id="KW-0378">Hydrolase</keyword>
<dbReference type="SUPFAM" id="SSF53474">
    <property type="entry name" value="alpha/beta-Hydrolases"/>
    <property type="match status" value="1"/>
</dbReference>
<evidence type="ECO:0000259" key="2">
    <source>
        <dbReference type="Pfam" id="PF00561"/>
    </source>
</evidence>
<dbReference type="PANTHER" id="PTHR43329">
    <property type="entry name" value="EPOXIDE HYDROLASE"/>
    <property type="match status" value="1"/>
</dbReference>
<evidence type="ECO:0000256" key="1">
    <source>
        <dbReference type="ARBA" id="ARBA00022801"/>
    </source>
</evidence>
<dbReference type="InterPro" id="IPR029058">
    <property type="entry name" value="AB_hydrolase_fold"/>
</dbReference>